<dbReference type="Proteomes" id="UP000729402">
    <property type="component" value="Unassembled WGS sequence"/>
</dbReference>
<dbReference type="OrthoDB" id="1856718at2759"/>
<name>A0A8J5VDI8_ZIZPA</name>
<protein>
    <submittedName>
        <fullName evidence="1">Uncharacterized protein</fullName>
    </submittedName>
</protein>
<evidence type="ECO:0000313" key="1">
    <source>
        <dbReference type="EMBL" id="KAG8055531.1"/>
    </source>
</evidence>
<keyword evidence="2" id="KW-1185">Reference proteome</keyword>
<reference evidence="1" key="1">
    <citation type="journal article" date="2021" name="bioRxiv">
        <title>Whole Genome Assembly and Annotation of Northern Wild Rice, Zizania palustris L., Supports a Whole Genome Duplication in the Zizania Genus.</title>
        <authorList>
            <person name="Haas M."/>
            <person name="Kono T."/>
            <person name="Macchietto M."/>
            <person name="Millas R."/>
            <person name="McGilp L."/>
            <person name="Shao M."/>
            <person name="Duquette J."/>
            <person name="Hirsch C.N."/>
            <person name="Kimball J."/>
        </authorList>
    </citation>
    <scope>NUCLEOTIDE SEQUENCE</scope>
    <source>
        <tissue evidence="1">Fresh leaf tissue</tissue>
    </source>
</reference>
<organism evidence="1 2">
    <name type="scientific">Zizania palustris</name>
    <name type="common">Northern wild rice</name>
    <dbReference type="NCBI Taxonomy" id="103762"/>
    <lineage>
        <taxon>Eukaryota</taxon>
        <taxon>Viridiplantae</taxon>
        <taxon>Streptophyta</taxon>
        <taxon>Embryophyta</taxon>
        <taxon>Tracheophyta</taxon>
        <taxon>Spermatophyta</taxon>
        <taxon>Magnoliopsida</taxon>
        <taxon>Liliopsida</taxon>
        <taxon>Poales</taxon>
        <taxon>Poaceae</taxon>
        <taxon>BOP clade</taxon>
        <taxon>Oryzoideae</taxon>
        <taxon>Oryzeae</taxon>
        <taxon>Zizaniinae</taxon>
        <taxon>Zizania</taxon>
    </lineage>
</organism>
<evidence type="ECO:0000313" key="2">
    <source>
        <dbReference type="Proteomes" id="UP000729402"/>
    </source>
</evidence>
<reference evidence="1" key="2">
    <citation type="submission" date="2021-02" db="EMBL/GenBank/DDBJ databases">
        <authorList>
            <person name="Kimball J.A."/>
            <person name="Haas M.W."/>
            <person name="Macchietto M."/>
            <person name="Kono T."/>
            <person name="Duquette J."/>
            <person name="Shao M."/>
        </authorList>
    </citation>
    <scope>NUCLEOTIDE SEQUENCE</scope>
    <source>
        <tissue evidence="1">Fresh leaf tissue</tissue>
    </source>
</reference>
<dbReference type="EMBL" id="JAAALK010000288">
    <property type="protein sequence ID" value="KAG8055531.1"/>
    <property type="molecule type" value="Genomic_DNA"/>
</dbReference>
<gene>
    <name evidence="1" type="ORF">GUJ93_ZPchr0001g31824</name>
</gene>
<dbReference type="AlphaFoldDB" id="A0A8J5VDI8"/>
<comment type="caution">
    <text evidence="1">The sequence shown here is derived from an EMBL/GenBank/DDBJ whole genome shotgun (WGS) entry which is preliminary data.</text>
</comment>
<sequence length="139" mass="16177">MVTNQCLTKVDSDRDVRYFELKKPSYRITYQVGTCLDQNCYIMEEHGRTRAESETQRGGGLEITGLPTLARSSAGNQVMSFFAMAEHVMEKLQYFASPEGRDWLLPVQSKGEPDSSRRYWRIFPLYKCILNGWCRQRLH</sequence>
<accession>A0A8J5VDI8</accession>
<proteinExistence type="predicted"/>